<gene>
    <name evidence="1" type="ORF">IPJ38_01000</name>
</gene>
<comment type="caution">
    <text evidence="1">The sequence shown here is derived from an EMBL/GenBank/DDBJ whole genome shotgun (WGS) entry which is preliminary data.</text>
</comment>
<protein>
    <submittedName>
        <fullName evidence="1">Uncharacterized protein</fullName>
    </submittedName>
</protein>
<organism evidence="1 2">
    <name type="scientific">Candidatus Dechloromonas phosphorivorans</name>
    <dbReference type="NCBI Taxonomy" id="2899244"/>
    <lineage>
        <taxon>Bacteria</taxon>
        <taxon>Pseudomonadati</taxon>
        <taxon>Pseudomonadota</taxon>
        <taxon>Betaproteobacteria</taxon>
        <taxon>Rhodocyclales</taxon>
        <taxon>Azonexaceae</taxon>
        <taxon>Dechloromonas</taxon>
    </lineage>
</organism>
<evidence type="ECO:0000313" key="2">
    <source>
        <dbReference type="Proteomes" id="UP000739411"/>
    </source>
</evidence>
<reference evidence="1 2" key="1">
    <citation type="submission" date="2020-10" db="EMBL/GenBank/DDBJ databases">
        <title>Connecting structure to function with the recovery of over 1000 high-quality activated sludge metagenome-assembled genomes encoding full-length rRNA genes using long-read sequencing.</title>
        <authorList>
            <person name="Singleton C.M."/>
            <person name="Petriglieri F."/>
            <person name="Kristensen J.M."/>
            <person name="Kirkegaard R.H."/>
            <person name="Michaelsen T.Y."/>
            <person name="Andersen M.H."/>
            <person name="Karst S.M."/>
            <person name="Dueholm M.S."/>
            <person name="Nielsen P.H."/>
            <person name="Albertsen M."/>
        </authorList>
    </citation>
    <scope>NUCLEOTIDE SEQUENCE [LARGE SCALE GENOMIC DNA]</scope>
    <source>
        <strain evidence="1">EsbW_18-Q3-R4-48_BATAC.463</strain>
    </source>
</reference>
<name>A0A935MXZ5_9RHOO</name>
<dbReference type="Proteomes" id="UP000739411">
    <property type="component" value="Unassembled WGS sequence"/>
</dbReference>
<dbReference type="EMBL" id="JADJMS010000004">
    <property type="protein sequence ID" value="MBK7413901.1"/>
    <property type="molecule type" value="Genomic_DNA"/>
</dbReference>
<accession>A0A935MXZ5</accession>
<proteinExistence type="predicted"/>
<evidence type="ECO:0000313" key="1">
    <source>
        <dbReference type="EMBL" id="MBK7413901.1"/>
    </source>
</evidence>
<sequence>MKYLCTAATDLEELIGHECTTENGSVFTYGPLPQAMLNDEELVLENSAALPVMMAAKLHVLCISLFISEIAVRIQAGEHFRLLLH</sequence>
<dbReference type="AlphaFoldDB" id="A0A935MXZ5"/>